<organism evidence="2 3">
    <name type="scientific">Lentinula raphanica</name>
    <dbReference type="NCBI Taxonomy" id="153919"/>
    <lineage>
        <taxon>Eukaryota</taxon>
        <taxon>Fungi</taxon>
        <taxon>Dikarya</taxon>
        <taxon>Basidiomycota</taxon>
        <taxon>Agaricomycotina</taxon>
        <taxon>Agaricomycetes</taxon>
        <taxon>Agaricomycetidae</taxon>
        <taxon>Agaricales</taxon>
        <taxon>Marasmiineae</taxon>
        <taxon>Omphalotaceae</taxon>
        <taxon>Lentinula</taxon>
    </lineage>
</organism>
<protein>
    <submittedName>
        <fullName evidence="2">Uncharacterized protein</fullName>
    </submittedName>
</protein>
<name>A0AA38NV11_9AGAR</name>
<accession>A0AA38NV11</accession>
<sequence length="287" mass="31900">MISAVSSRSLGGVQPAPSFASSSSSPFQSLTSIERANNTRLEHAAGGNSGNGITRRRKRGPGRKAPRLQPAVPEPKVEDAIAIADDGTEVVSLVVLVYPPRLSPEECNTLGIQIPLHHYTQHAEAYEHALDNLGLFYRFDNLPIDTRIVVLLETLHSFLVQRGWIFPNDNQEQSLFGPHERLAIQLLRFTGKGNINNNAKTPRLIPGKVESEDMTLRQVIHNSRDYGIAKYAITNSKKFLLHTIIRSPNVALDVNLHEKHLGSDNTTRQHFCISKRIYGIFRSDSDA</sequence>
<comment type="caution">
    <text evidence="2">The sequence shown here is derived from an EMBL/GenBank/DDBJ whole genome shotgun (WGS) entry which is preliminary data.</text>
</comment>
<feature type="non-terminal residue" evidence="2">
    <location>
        <position position="287"/>
    </location>
</feature>
<gene>
    <name evidence="2" type="ORF">F5878DRAFT_677597</name>
</gene>
<feature type="compositionally biased region" description="Basic residues" evidence="1">
    <location>
        <begin position="54"/>
        <end position="66"/>
    </location>
</feature>
<evidence type="ECO:0000313" key="2">
    <source>
        <dbReference type="EMBL" id="KAJ3831140.1"/>
    </source>
</evidence>
<feature type="compositionally biased region" description="Low complexity" evidence="1">
    <location>
        <begin position="14"/>
        <end position="29"/>
    </location>
</feature>
<dbReference type="AlphaFoldDB" id="A0AA38NV11"/>
<dbReference type="EMBL" id="MU807759">
    <property type="protein sequence ID" value="KAJ3831140.1"/>
    <property type="molecule type" value="Genomic_DNA"/>
</dbReference>
<feature type="region of interest" description="Disordered" evidence="1">
    <location>
        <begin position="1"/>
        <end position="73"/>
    </location>
</feature>
<keyword evidence="3" id="KW-1185">Reference proteome</keyword>
<evidence type="ECO:0000256" key="1">
    <source>
        <dbReference type="SAM" id="MobiDB-lite"/>
    </source>
</evidence>
<reference evidence="2" key="1">
    <citation type="submission" date="2022-08" db="EMBL/GenBank/DDBJ databases">
        <authorList>
            <consortium name="DOE Joint Genome Institute"/>
            <person name="Min B."/>
            <person name="Riley R."/>
            <person name="Sierra-Patev S."/>
            <person name="Naranjo-Ortiz M."/>
            <person name="Looney B."/>
            <person name="Konkel Z."/>
            <person name="Slot J.C."/>
            <person name="Sakamoto Y."/>
            <person name="Steenwyk J.L."/>
            <person name="Rokas A."/>
            <person name="Carro J."/>
            <person name="Camarero S."/>
            <person name="Ferreira P."/>
            <person name="Molpeceres G."/>
            <person name="Ruiz-Duenas F.J."/>
            <person name="Serrano A."/>
            <person name="Henrissat B."/>
            <person name="Drula E."/>
            <person name="Hughes K.W."/>
            <person name="Mata J.L."/>
            <person name="Ishikawa N.K."/>
            <person name="Vargas-Isla R."/>
            <person name="Ushijima S."/>
            <person name="Smith C.A."/>
            <person name="Ahrendt S."/>
            <person name="Andreopoulos W."/>
            <person name="He G."/>
            <person name="Labutti K."/>
            <person name="Lipzen A."/>
            <person name="Ng V."/>
            <person name="Sandor L."/>
            <person name="Barry K."/>
            <person name="Martinez A.T."/>
            <person name="Xiao Y."/>
            <person name="Gibbons J.G."/>
            <person name="Terashima K."/>
            <person name="Hibbett D.S."/>
            <person name="Grigoriev I.V."/>
        </authorList>
    </citation>
    <scope>NUCLEOTIDE SEQUENCE</scope>
    <source>
        <strain evidence="2">TFB9207</strain>
    </source>
</reference>
<evidence type="ECO:0000313" key="3">
    <source>
        <dbReference type="Proteomes" id="UP001163846"/>
    </source>
</evidence>
<proteinExistence type="predicted"/>
<feature type="compositionally biased region" description="Polar residues" evidence="1">
    <location>
        <begin position="30"/>
        <end position="39"/>
    </location>
</feature>
<dbReference type="Proteomes" id="UP001163846">
    <property type="component" value="Unassembled WGS sequence"/>
</dbReference>